<dbReference type="RefSeq" id="WP_185254954.1">
    <property type="nucleotide sequence ID" value="NZ_JACKXE010000002.1"/>
</dbReference>
<sequence>MYLEVRDLAYRKRDINFKALNPVATGEEFLQLQHTVASMMNENVTVTGEYAHTLDAPRNRGTSILIIDCEDRTRVTWKNDGAIRQPDFTDPNGNPLRNPAPVEYTLVKDKGAWKVSDSDLLWDQPC</sequence>
<keyword evidence="2" id="KW-1185">Reference proteome</keyword>
<organism evidence="1 2">
    <name type="scientific">Nocardioides luti</name>
    <dbReference type="NCBI Taxonomy" id="2761101"/>
    <lineage>
        <taxon>Bacteria</taxon>
        <taxon>Bacillati</taxon>
        <taxon>Actinomycetota</taxon>
        <taxon>Actinomycetes</taxon>
        <taxon>Propionibacteriales</taxon>
        <taxon>Nocardioidaceae</taxon>
        <taxon>Nocardioides</taxon>
    </lineage>
</organism>
<evidence type="ECO:0000313" key="2">
    <source>
        <dbReference type="Proteomes" id="UP000523955"/>
    </source>
</evidence>
<dbReference type="Proteomes" id="UP000523955">
    <property type="component" value="Unassembled WGS sequence"/>
</dbReference>
<name>A0A7X0RJU9_9ACTN</name>
<gene>
    <name evidence="1" type="ORF">H5V45_20310</name>
</gene>
<dbReference type="AlphaFoldDB" id="A0A7X0RJU9"/>
<comment type="caution">
    <text evidence="1">The sequence shown here is derived from an EMBL/GenBank/DDBJ whole genome shotgun (WGS) entry which is preliminary data.</text>
</comment>
<protein>
    <submittedName>
        <fullName evidence="1">Uncharacterized protein</fullName>
    </submittedName>
</protein>
<reference evidence="1 2" key="1">
    <citation type="submission" date="2020-08" db="EMBL/GenBank/DDBJ databases">
        <authorList>
            <person name="Seo M.-J."/>
        </authorList>
    </citation>
    <scope>NUCLEOTIDE SEQUENCE [LARGE SCALE GENOMIC DNA]</scope>
    <source>
        <strain evidence="1 2">KIGAM211</strain>
    </source>
</reference>
<evidence type="ECO:0000313" key="1">
    <source>
        <dbReference type="EMBL" id="MBB6629673.1"/>
    </source>
</evidence>
<dbReference type="EMBL" id="JACKXE010000002">
    <property type="protein sequence ID" value="MBB6629673.1"/>
    <property type="molecule type" value="Genomic_DNA"/>
</dbReference>
<accession>A0A7X0RJU9</accession>
<proteinExistence type="predicted"/>